<dbReference type="Proteomes" id="UP001164746">
    <property type="component" value="Chromosome 9"/>
</dbReference>
<keyword evidence="2" id="KW-1185">Reference proteome</keyword>
<sequence>MAFERDSLNHLHPDRPLTSLRADSGVDCHCKTVFRRNINVFERYIDISQSRKPCSLLTCCIPRVQDKAERHLMHSVQIKATKEAHRMMAVSEERGETEDKLVEKVGEILKGEGTAIRREEILAIHRLPTRGGGIRPGAWTAI</sequence>
<proteinExistence type="predicted"/>
<evidence type="ECO:0000313" key="2">
    <source>
        <dbReference type="Proteomes" id="UP001164746"/>
    </source>
</evidence>
<name>A0ABY7F859_MYAAR</name>
<organism evidence="1 2">
    <name type="scientific">Mya arenaria</name>
    <name type="common">Soft-shell clam</name>
    <dbReference type="NCBI Taxonomy" id="6604"/>
    <lineage>
        <taxon>Eukaryota</taxon>
        <taxon>Metazoa</taxon>
        <taxon>Spiralia</taxon>
        <taxon>Lophotrochozoa</taxon>
        <taxon>Mollusca</taxon>
        <taxon>Bivalvia</taxon>
        <taxon>Autobranchia</taxon>
        <taxon>Heteroconchia</taxon>
        <taxon>Euheterodonta</taxon>
        <taxon>Imparidentia</taxon>
        <taxon>Neoheterodontei</taxon>
        <taxon>Myida</taxon>
        <taxon>Myoidea</taxon>
        <taxon>Myidae</taxon>
        <taxon>Mya</taxon>
    </lineage>
</organism>
<reference evidence="1" key="1">
    <citation type="submission" date="2022-11" db="EMBL/GenBank/DDBJ databases">
        <title>Centuries of genome instability and evolution in soft-shell clam transmissible cancer (bioRxiv).</title>
        <authorList>
            <person name="Hart S.F.M."/>
            <person name="Yonemitsu M.A."/>
            <person name="Giersch R.M."/>
            <person name="Beal B.F."/>
            <person name="Arriagada G."/>
            <person name="Davis B.W."/>
            <person name="Ostrander E.A."/>
            <person name="Goff S.P."/>
            <person name="Metzger M.J."/>
        </authorList>
    </citation>
    <scope>NUCLEOTIDE SEQUENCE</scope>
    <source>
        <strain evidence="1">MELC-2E11</strain>
        <tissue evidence="1">Siphon/mantle</tissue>
    </source>
</reference>
<gene>
    <name evidence="1" type="ORF">MAR_005581</name>
</gene>
<evidence type="ECO:0000313" key="1">
    <source>
        <dbReference type="EMBL" id="WAR15476.1"/>
    </source>
</evidence>
<protein>
    <submittedName>
        <fullName evidence="1">Uncharacterized protein</fullName>
    </submittedName>
</protein>
<accession>A0ABY7F859</accession>
<dbReference type="EMBL" id="CP111020">
    <property type="protein sequence ID" value="WAR15476.1"/>
    <property type="molecule type" value="Genomic_DNA"/>
</dbReference>